<reference evidence="3" key="1">
    <citation type="journal article" date="2019" name="Sci. Rep.">
        <title>Draft genome of Tanacetum cinerariifolium, the natural source of mosquito coil.</title>
        <authorList>
            <person name="Yamashiro T."/>
            <person name="Shiraishi A."/>
            <person name="Satake H."/>
            <person name="Nakayama K."/>
        </authorList>
    </citation>
    <scope>NUCLEOTIDE SEQUENCE</scope>
</reference>
<gene>
    <name evidence="3" type="ORF">Tci_066220</name>
</gene>
<protein>
    <submittedName>
        <fullName evidence="3">Uncharacterized protein</fullName>
    </submittedName>
</protein>
<evidence type="ECO:0000313" key="3">
    <source>
        <dbReference type="EMBL" id="GEU94242.1"/>
    </source>
</evidence>
<sequence>MILFNGSCDNCIYGNGKPVTCNGCEGMLSGGFCFPWNLKAENSFIYDQNAYSFNNNSNYLPQPQYENYLCNICGNNLHDGYDCQQQLPFVYEQELSYNQNYNDNYYPYDSPSFPCCDKRGGSHETFQCQPINQNVDFPGSDQIQTPQYPEVHPPSQEKSDEVFQAREDLMKSIQTFLEEFNCIPFEEKPQILLEAWFKFFTIKRAQSENSNELFQKLLEDLEELAEYKESFENSSKEIAVSNSNQEKEDPSQDSDIHQLIEDQKEIYFIHDNVDDIIESALNSKLLSINSNSQRLDKKEQDVENVVEQPAECGTRVEKSFQNFRVIHKSSTSLNNTSQISPVHAIVPILSTEEHEHSISMGYEHLSITPETESDEVTESNAKNLLPIPSECEVTSEDENEINSDKLDPHCFNVEYDFVESLLNRDTFIDSSSKFDFSGELAHINLEITEFDFDFKEEIHIIESLWYVNSTSQPPEEHNANEEHIKREHAEYLSRMKMLFTIDPCPHPMVNANTNVESLSSLHIPVQDNDSQQEEIDIVTSTDDVLPPGVVNDDSDREVDAVEELRVDNSISNSKHESSESEESDFDNPLVPLPPSEPPDEELDFEIDFGDEISVVRNTIVEFECIDAKVEFDVFNDENDDYSYFMFVKVFSFLSAESEDTIFTLCGMILFIGSCDNCISGNGKPVTCNGCEGMLSGGFCFPCNLKAENSFIYDQNAYSFNNNSNYLPQPQYENYLCNLCGNNLHDGYDCQQQLPFVYEQELSYNQNYNDNYYPHDSPSFPCCDNRGGSHETFQCQPINQNVDFPGSDQIQTPQYPEVYPPSQEKSDKVFQAREDLMMSIQTFLEEFSCIPFEEKPQILLEAWFKFFTIKRAQPENSNELFQKLLEDLKELAEYKESLENSSKEIAVSNSNQEKEDPSQDSVIHQLIEECCVEVYEEHKQKMGNTI</sequence>
<comment type="caution">
    <text evidence="3">The sequence shown here is derived from an EMBL/GenBank/DDBJ whole genome shotgun (WGS) entry which is preliminary data.</text>
</comment>
<keyword evidence="1" id="KW-0175">Coiled coil</keyword>
<feature type="region of interest" description="Disordered" evidence="2">
    <location>
        <begin position="565"/>
        <end position="601"/>
    </location>
</feature>
<organism evidence="3">
    <name type="scientific">Tanacetum cinerariifolium</name>
    <name type="common">Dalmatian daisy</name>
    <name type="synonym">Chrysanthemum cinerariifolium</name>
    <dbReference type="NCBI Taxonomy" id="118510"/>
    <lineage>
        <taxon>Eukaryota</taxon>
        <taxon>Viridiplantae</taxon>
        <taxon>Streptophyta</taxon>
        <taxon>Embryophyta</taxon>
        <taxon>Tracheophyta</taxon>
        <taxon>Spermatophyta</taxon>
        <taxon>Magnoliopsida</taxon>
        <taxon>eudicotyledons</taxon>
        <taxon>Gunneridae</taxon>
        <taxon>Pentapetalae</taxon>
        <taxon>asterids</taxon>
        <taxon>campanulids</taxon>
        <taxon>Asterales</taxon>
        <taxon>Asteraceae</taxon>
        <taxon>Asteroideae</taxon>
        <taxon>Anthemideae</taxon>
        <taxon>Anthemidinae</taxon>
        <taxon>Tanacetum</taxon>
    </lineage>
</organism>
<feature type="region of interest" description="Disordered" evidence="2">
    <location>
        <begin position="235"/>
        <end position="254"/>
    </location>
</feature>
<dbReference type="EMBL" id="BKCJ010011029">
    <property type="protein sequence ID" value="GEU94242.1"/>
    <property type="molecule type" value="Genomic_DNA"/>
</dbReference>
<name>A0A6L2PBC4_TANCI</name>
<evidence type="ECO:0000256" key="1">
    <source>
        <dbReference type="SAM" id="Coils"/>
    </source>
</evidence>
<feature type="compositionally biased region" description="Basic and acidic residues" evidence="2">
    <location>
        <begin position="245"/>
        <end position="254"/>
    </location>
</feature>
<proteinExistence type="predicted"/>
<evidence type="ECO:0000256" key="2">
    <source>
        <dbReference type="SAM" id="MobiDB-lite"/>
    </source>
</evidence>
<accession>A0A6L2PBC4</accession>
<feature type="coiled-coil region" evidence="1">
    <location>
        <begin position="204"/>
        <end position="234"/>
    </location>
</feature>
<dbReference type="AlphaFoldDB" id="A0A6L2PBC4"/>
<feature type="coiled-coil region" evidence="1">
    <location>
        <begin position="880"/>
        <end position="910"/>
    </location>
</feature>